<name>A0A448KCY5_9ACTO</name>
<dbReference type="Gene3D" id="3.90.76.10">
    <property type="entry name" value="Dipeptide-binding Protein, Domain 1"/>
    <property type="match status" value="1"/>
</dbReference>
<dbReference type="GO" id="GO:1904680">
    <property type="term" value="F:peptide transmembrane transporter activity"/>
    <property type="evidence" value="ECO:0007669"/>
    <property type="project" value="TreeGrafter"/>
</dbReference>
<keyword evidence="3" id="KW-0449">Lipoprotein</keyword>
<dbReference type="GO" id="GO:0015833">
    <property type="term" value="P:peptide transport"/>
    <property type="evidence" value="ECO:0007669"/>
    <property type="project" value="TreeGrafter"/>
</dbReference>
<dbReference type="GO" id="GO:0043190">
    <property type="term" value="C:ATP-binding cassette (ABC) transporter complex"/>
    <property type="evidence" value="ECO:0007669"/>
    <property type="project" value="InterPro"/>
</dbReference>
<keyword evidence="4" id="KW-1185">Reference proteome</keyword>
<dbReference type="PANTHER" id="PTHR30290">
    <property type="entry name" value="PERIPLASMIC BINDING COMPONENT OF ABC TRANSPORTER"/>
    <property type="match status" value="1"/>
</dbReference>
<dbReference type="Proteomes" id="UP000276899">
    <property type="component" value="Chromosome"/>
</dbReference>
<dbReference type="PROSITE" id="PS51318">
    <property type="entry name" value="TAT"/>
    <property type="match status" value="1"/>
</dbReference>
<keyword evidence="1" id="KW-0732">Signal</keyword>
<dbReference type="InterPro" id="IPR000914">
    <property type="entry name" value="SBP_5_dom"/>
</dbReference>
<dbReference type="InterPro" id="IPR039424">
    <property type="entry name" value="SBP_5"/>
</dbReference>
<dbReference type="PANTHER" id="PTHR30290:SF38">
    <property type="entry name" value="D,D-DIPEPTIDE-BINDING PERIPLASMIC PROTEIN DDPA-RELATED"/>
    <property type="match status" value="1"/>
</dbReference>
<gene>
    <name evidence="3" type="primary">hbpA</name>
    <name evidence="3" type="ORF">NCTC11923_01446</name>
</gene>
<sequence length="540" mass="57611">MAIITPASSSRRDFFKLSGTLGLAAGLAASVSACGGSGASSGGANSSASGAQEVTNKDGVITAGISYELGTNGYDPMTTSAALTVAANWHTMEGLTELHPDTREVYAALGAELPTMVDDTTYEVTLRKDAVFSNGAAVTAADVVFSFERVLNPDNMSIYSQFLTFLDKVEAKDDSTVTITLKHPYSLVAERLSVVKIVPKAAVEADAKAFDMSPVGSGPYTMTDNGAASQKIVFARNEKYNGPRPALASSMTWQILPDDTTRTNAITSGTVQAIDAVPAANLSSMKEPVTVAAEQGFSLLFVMFNGTTFSDVKARQAVLHALDYTKICETGMAGLATPATCFVQEGHPAYKKSSTVYSLDAAKATSLLAEAGVTSINLLCTDHGWFSSVRPIIRENLEALGVSVTYDEKQSADAYKFIDSAEGPWDVLVAPGDPSVFGNDADLLMRWWYGADLWTDTRMHWKGSESYTAIQTALDEAVKLKGDEQIAAWQKIFDQLSQAVPLYPIFHRKSPTAYNSQTLQNFQPIALTGLSFVDVGSTQS</sequence>
<dbReference type="Pfam" id="PF00496">
    <property type="entry name" value="SBP_bac_5"/>
    <property type="match status" value="1"/>
</dbReference>
<dbReference type="KEGG" id="asla:NCTC11923_01446"/>
<organism evidence="3 4">
    <name type="scientific">Actinomyces slackii</name>
    <dbReference type="NCBI Taxonomy" id="52774"/>
    <lineage>
        <taxon>Bacteria</taxon>
        <taxon>Bacillati</taxon>
        <taxon>Actinomycetota</taxon>
        <taxon>Actinomycetes</taxon>
        <taxon>Actinomycetales</taxon>
        <taxon>Actinomycetaceae</taxon>
        <taxon>Actinomyces</taxon>
    </lineage>
</organism>
<reference evidence="3 4" key="1">
    <citation type="submission" date="2018-12" db="EMBL/GenBank/DDBJ databases">
        <authorList>
            <consortium name="Pathogen Informatics"/>
        </authorList>
    </citation>
    <scope>NUCLEOTIDE SEQUENCE [LARGE SCALE GENOMIC DNA]</scope>
    <source>
        <strain evidence="3 4">NCTC11923</strain>
    </source>
</reference>
<evidence type="ECO:0000313" key="3">
    <source>
        <dbReference type="EMBL" id="VEG74804.1"/>
    </source>
</evidence>
<dbReference type="RefSeq" id="WP_026427156.1">
    <property type="nucleotide sequence ID" value="NZ_CBCRWE010000021.1"/>
</dbReference>
<dbReference type="STRING" id="1278298.GCA_000428685_02187"/>
<proteinExistence type="predicted"/>
<protein>
    <submittedName>
        <fullName evidence="3">Hemin-binding lipoprotein</fullName>
    </submittedName>
</protein>
<evidence type="ECO:0000313" key="4">
    <source>
        <dbReference type="Proteomes" id="UP000276899"/>
    </source>
</evidence>
<evidence type="ECO:0000256" key="1">
    <source>
        <dbReference type="ARBA" id="ARBA00022729"/>
    </source>
</evidence>
<accession>A0A448KCY5</accession>
<dbReference type="Gene3D" id="3.10.105.10">
    <property type="entry name" value="Dipeptide-binding Protein, Domain 3"/>
    <property type="match status" value="1"/>
</dbReference>
<dbReference type="InterPro" id="IPR030678">
    <property type="entry name" value="Peptide/Ni-bd"/>
</dbReference>
<dbReference type="PIRSF" id="PIRSF002741">
    <property type="entry name" value="MppA"/>
    <property type="match status" value="1"/>
</dbReference>
<dbReference type="GO" id="GO:0042597">
    <property type="term" value="C:periplasmic space"/>
    <property type="evidence" value="ECO:0007669"/>
    <property type="project" value="UniProtKB-ARBA"/>
</dbReference>
<dbReference type="AlphaFoldDB" id="A0A448KCY5"/>
<feature type="domain" description="Solute-binding protein family 5" evidence="2">
    <location>
        <begin position="116"/>
        <end position="464"/>
    </location>
</feature>
<evidence type="ECO:0000259" key="2">
    <source>
        <dbReference type="Pfam" id="PF00496"/>
    </source>
</evidence>
<dbReference type="EMBL" id="LR134363">
    <property type="protein sequence ID" value="VEG74804.1"/>
    <property type="molecule type" value="Genomic_DNA"/>
</dbReference>
<dbReference type="Gene3D" id="3.40.190.10">
    <property type="entry name" value="Periplasmic binding protein-like II"/>
    <property type="match status" value="1"/>
</dbReference>
<dbReference type="InterPro" id="IPR006311">
    <property type="entry name" value="TAT_signal"/>
</dbReference>
<dbReference type="SUPFAM" id="SSF53850">
    <property type="entry name" value="Periplasmic binding protein-like II"/>
    <property type="match status" value="1"/>
</dbReference>
<dbReference type="CDD" id="cd00995">
    <property type="entry name" value="PBP2_NikA_DppA_OppA_like"/>
    <property type="match status" value="1"/>
</dbReference>